<organism evidence="12 13">
    <name type="scientific">Kribbella karoonensis</name>
    <dbReference type="NCBI Taxonomy" id="324851"/>
    <lineage>
        <taxon>Bacteria</taxon>
        <taxon>Bacillati</taxon>
        <taxon>Actinomycetota</taxon>
        <taxon>Actinomycetes</taxon>
        <taxon>Propionibacteriales</taxon>
        <taxon>Kribbellaceae</taxon>
        <taxon>Kribbella</taxon>
    </lineage>
</organism>
<dbReference type="InterPro" id="IPR036890">
    <property type="entry name" value="HATPase_C_sf"/>
</dbReference>
<evidence type="ECO:0000256" key="1">
    <source>
        <dbReference type="ARBA" id="ARBA00000085"/>
    </source>
</evidence>
<evidence type="ECO:0000256" key="2">
    <source>
        <dbReference type="ARBA" id="ARBA00012438"/>
    </source>
</evidence>
<evidence type="ECO:0000256" key="5">
    <source>
        <dbReference type="ARBA" id="ARBA00022741"/>
    </source>
</evidence>
<keyword evidence="6" id="KW-0418">Kinase</keyword>
<dbReference type="CDD" id="cd16917">
    <property type="entry name" value="HATPase_UhpB-NarQ-NarX-like"/>
    <property type="match status" value="1"/>
</dbReference>
<comment type="catalytic activity">
    <reaction evidence="1">
        <text>ATP + protein L-histidine = ADP + protein N-phospho-L-histidine.</text>
        <dbReference type="EC" id="2.7.13.3"/>
    </reaction>
</comment>
<feature type="transmembrane region" description="Helical" evidence="9">
    <location>
        <begin position="131"/>
        <end position="149"/>
    </location>
</feature>
<feature type="transmembrane region" description="Helical" evidence="9">
    <location>
        <begin position="60"/>
        <end position="79"/>
    </location>
</feature>
<keyword evidence="4" id="KW-0808">Transferase</keyword>
<dbReference type="PANTHER" id="PTHR24421:SF10">
    <property type="entry name" value="NITRATE_NITRITE SENSOR PROTEIN NARQ"/>
    <property type="match status" value="1"/>
</dbReference>
<keyword evidence="9" id="KW-1133">Transmembrane helix</keyword>
<dbReference type="SUPFAM" id="SSF55874">
    <property type="entry name" value="ATPase domain of HSP90 chaperone/DNA topoisomerase II/histidine kinase"/>
    <property type="match status" value="1"/>
</dbReference>
<dbReference type="RefSeq" id="WP_344195447.1">
    <property type="nucleotide sequence ID" value="NZ_BAAAND010000008.1"/>
</dbReference>
<gene>
    <name evidence="12" type="ORF">GCM10009742_50140</name>
</gene>
<name>A0ABN2E5G7_9ACTN</name>
<protein>
    <recommendedName>
        <fullName evidence="2">histidine kinase</fullName>
        <ecNumber evidence="2">2.7.13.3</ecNumber>
    </recommendedName>
</protein>
<evidence type="ECO:0000256" key="7">
    <source>
        <dbReference type="ARBA" id="ARBA00022840"/>
    </source>
</evidence>
<evidence type="ECO:0000256" key="6">
    <source>
        <dbReference type="ARBA" id="ARBA00022777"/>
    </source>
</evidence>
<evidence type="ECO:0000313" key="12">
    <source>
        <dbReference type="EMBL" id="GAA1597130.1"/>
    </source>
</evidence>
<reference evidence="12 13" key="1">
    <citation type="journal article" date="2019" name="Int. J. Syst. Evol. Microbiol.">
        <title>The Global Catalogue of Microorganisms (GCM) 10K type strain sequencing project: providing services to taxonomists for standard genome sequencing and annotation.</title>
        <authorList>
            <consortium name="The Broad Institute Genomics Platform"/>
            <consortium name="The Broad Institute Genome Sequencing Center for Infectious Disease"/>
            <person name="Wu L."/>
            <person name="Ma J."/>
        </authorList>
    </citation>
    <scope>NUCLEOTIDE SEQUENCE [LARGE SCALE GENOMIC DNA]</scope>
    <source>
        <strain evidence="12 13">JCM 14304</strain>
    </source>
</reference>
<sequence length="364" mass="37741">MRFARTSTDVALGGVVLALLGYSAYQLATVWGPQYWILDAVAGAVVGVIALVRRFDRWRAAVAGLGVAVVTIVVAWTAGLPAEPGPAMAVGLAVLVGSGVAALPVAQATAVAGGGLIVAVGSLSIGHSSGIGTVNAIGWLVAVLAGAATRIRDVRRRATAERIRQDERLELARELHDVVAHHISGIVLQAQGARLVGGRTPSQYDESLAGIEVAGAEALAAMRRMVGLLRSDDLVAGPVRLDELRELVARFEGPAVELHLPATEPSWPPEVMITVCRVVQESLTNVARHAAHAATVTVHVTQQRRAVAVEVADDAEPAGRHQRAGYGLIGLRERVEALGGTLEAGPGKATGWAVSASVPLEAAR</sequence>
<evidence type="ECO:0000256" key="4">
    <source>
        <dbReference type="ARBA" id="ARBA00022679"/>
    </source>
</evidence>
<dbReference type="Proteomes" id="UP001500190">
    <property type="component" value="Unassembled WGS sequence"/>
</dbReference>
<keyword evidence="9" id="KW-0812">Transmembrane</keyword>
<dbReference type="InterPro" id="IPR003594">
    <property type="entry name" value="HATPase_dom"/>
</dbReference>
<keyword evidence="8" id="KW-0902">Two-component regulatory system</keyword>
<keyword evidence="3" id="KW-0597">Phosphoprotein</keyword>
<feature type="domain" description="Signal transduction histidine kinase subgroup 3 dimerisation and phosphoacceptor" evidence="11">
    <location>
        <begin position="167"/>
        <end position="234"/>
    </location>
</feature>
<proteinExistence type="predicted"/>
<evidence type="ECO:0000259" key="10">
    <source>
        <dbReference type="Pfam" id="PF02518"/>
    </source>
</evidence>
<evidence type="ECO:0000256" key="9">
    <source>
        <dbReference type="SAM" id="Phobius"/>
    </source>
</evidence>
<dbReference type="InterPro" id="IPR011712">
    <property type="entry name" value="Sig_transdc_His_kin_sub3_dim/P"/>
</dbReference>
<feature type="domain" description="Histidine kinase/HSP90-like ATPase" evidence="10">
    <location>
        <begin position="275"/>
        <end position="361"/>
    </location>
</feature>
<comment type="caution">
    <text evidence="12">The sequence shown here is derived from an EMBL/GenBank/DDBJ whole genome shotgun (WGS) entry which is preliminary data.</text>
</comment>
<dbReference type="Pfam" id="PF07730">
    <property type="entry name" value="HisKA_3"/>
    <property type="match status" value="1"/>
</dbReference>
<keyword evidence="9" id="KW-0472">Membrane</keyword>
<keyword evidence="5" id="KW-0547">Nucleotide-binding</keyword>
<accession>A0ABN2E5G7</accession>
<evidence type="ECO:0000256" key="8">
    <source>
        <dbReference type="ARBA" id="ARBA00023012"/>
    </source>
</evidence>
<dbReference type="Gene3D" id="3.30.565.10">
    <property type="entry name" value="Histidine kinase-like ATPase, C-terminal domain"/>
    <property type="match status" value="1"/>
</dbReference>
<evidence type="ECO:0000313" key="13">
    <source>
        <dbReference type="Proteomes" id="UP001500190"/>
    </source>
</evidence>
<dbReference type="InterPro" id="IPR050482">
    <property type="entry name" value="Sensor_HK_TwoCompSys"/>
</dbReference>
<dbReference type="Pfam" id="PF02518">
    <property type="entry name" value="HATPase_c"/>
    <property type="match status" value="1"/>
</dbReference>
<evidence type="ECO:0000256" key="3">
    <source>
        <dbReference type="ARBA" id="ARBA00022553"/>
    </source>
</evidence>
<dbReference type="PANTHER" id="PTHR24421">
    <property type="entry name" value="NITRATE/NITRITE SENSOR PROTEIN NARX-RELATED"/>
    <property type="match status" value="1"/>
</dbReference>
<keyword evidence="13" id="KW-1185">Reference proteome</keyword>
<evidence type="ECO:0000259" key="11">
    <source>
        <dbReference type="Pfam" id="PF07730"/>
    </source>
</evidence>
<dbReference type="EC" id="2.7.13.3" evidence="2"/>
<keyword evidence="7" id="KW-0067">ATP-binding</keyword>
<dbReference type="EMBL" id="BAAAND010000008">
    <property type="protein sequence ID" value="GAA1597130.1"/>
    <property type="molecule type" value="Genomic_DNA"/>
</dbReference>
<dbReference type="Gene3D" id="1.20.5.1930">
    <property type="match status" value="1"/>
</dbReference>
<feature type="transmembrane region" description="Helical" evidence="9">
    <location>
        <begin position="36"/>
        <end position="53"/>
    </location>
</feature>